<dbReference type="EMBL" id="CAJNOJ010000023">
    <property type="protein sequence ID" value="CAF0855533.1"/>
    <property type="molecule type" value="Genomic_DNA"/>
</dbReference>
<evidence type="ECO:0000256" key="2">
    <source>
        <dbReference type="SAM" id="SignalP"/>
    </source>
</evidence>
<dbReference type="EMBL" id="CAJNOR010001599">
    <property type="protein sequence ID" value="CAF1169968.1"/>
    <property type="molecule type" value="Genomic_DNA"/>
</dbReference>
<dbReference type="Proteomes" id="UP000663852">
    <property type="component" value="Unassembled WGS sequence"/>
</dbReference>
<evidence type="ECO:0000313" key="3">
    <source>
        <dbReference type="EMBL" id="CAF0855533.1"/>
    </source>
</evidence>
<feature type="chain" id="PRO_5036223324" evidence="2">
    <location>
        <begin position="20"/>
        <end position="278"/>
    </location>
</feature>
<feature type="signal peptide" evidence="2">
    <location>
        <begin position="1"/>
        <end position="19"/>
    </location>
</feature>
<evidence type="ECO:0000313" key="5">
    <source>
        <dbReference type="Proteomes" id="UP000663828"/>
    </source>
</evidence>
<dbReference type="AlphaFoldDB" id="A0A813W4L7"/>
<keyword evidence="1" id="KW-1133">Transmembrane helix</keyword>
<accession>A0A813W4L7</accession>
<evidence type="ECO:0000256" key="1">
    <source>
        <dbReference type="SAM" id="Phobius"/>
    </source>
</evidence>
<gene>
    <name evidence="3" type="ORF">EDS130_LOCUS7536</name>
    <name evidence="4" type="ORF">XAT740_LOCUS21974</name>
</gene>
<keyword evidence="1" id="KW-0812">Transmembrane</keyword>
<protein>
    <submittedName>
        <fullName evidence="3">Uncharacterized protein</fullName>
    </submittedName>
</protein>
<evidence type="ECO:0000313" key="6">
    <source>
        <dbReference type="Proteomes" id="UP000663852"/>
    </source>
</evidence>
<keyword evidence="5" id="KW-1185">Reference proteome</keyword>
<keyword evidence="1" id="KW-0472">Membrane</keyword>
<keyword evidence="2" id="KW-0732">Signal</keyword>
<proteinExistence type="predicted"/>
<organism evidence="3 6">
    <name type="scientific">Adineta ricciae</name>
    <name type="common">Rotifer</name>
    <dbReference type="NCBI Taxonomy" id="249248"/>
    <lineage>
        <taxon>Eukaryota</taxon>
        <taxon>Metazoa</taxon>
        <taxon>Spiralia</taxon>
        <taxon>Gnathifera</taxon>
        <taxon>Rotifera</taxon>
        <taxon>Eurotatoria</taxon>
        <taxon>Bdelloidea</taxon>
        <taxon>Adinetida</taxon>
        <taxon>Adinetidae</taxon>
        <taxon>Adineta</taxon>
    </lineage>
</organism>
<sequence>MFWLAILSVIFGRLLMTNSSLVCRSPILNQSCFSLESLNTTHYESNLNSSGVCTTELIFDYNPDCVKVQFGDERSDYANKSKDKITIHHMVDIRIYPASTEIKRNITLYCPRNDSCSEDAKNIYEASMKLNRTKLLQELGNELLSASDDNSHLTCSNNNDQEIFCSLGCCSVQSDGKSGFIHSCERTSCNRTVKVAIRAQAICPGDDSEATFSYTCDKPMCNNKFTANKLRRLLKDASLLTQTGTSYVLCSSAASALSQISIIIKYLSIVIAIILFNY</sequence>
<comment type="caution">
    <text evidence="3">The sequence shown here is derived from an EMBL/GenBank/DDBJ whole genome shotgun (WGS) entry which is preliminary data.</text>
</comment>
<feature type="transmembrane region" description="Helical" evidence="1">
    <location>
        <begin position="256"/>
        <end position="276"/>
    </location>
</feature>
<evidence type="ECO:0000313" key="4">
    <source>
        <dbReference type="EMBL" id="CAF1169968.1"/>
    </source>
</evidence>
<dbReference type="Proteomes" id="UP000663828">
    <property type="component" value="Unassembled WGS sequence"/>
</dbReference>
<name>A0A813W4L7_ADIRI</name>
<reference evidence="3" key="1">
    <citation type="submission" date="2021-02" db="EMBL/GenBank/DDBJ databases">
        <authorList>
            <person name="Nowell W R."/>
        </authorList>
    </citation>
    <scope>NUCLEOTIDE SEQUENCE</scope>
</reference>